<keyword evidence="4" id="KW-0812">Transmembrane</keyword>
<dbReference type="SUPFAM" id="SSF51445">
    <property type="entry name" value="(Trans)glycosidases"/>
    <property type="match status" value="1"/>
</dbReference>
<evidence type="ECO:0000313" key="7">
    <source>
        <dbReference type="Proteomes" id="UP000053317"/>
    </source>
</evidence>
<dbReference type="InterPro" id="IPR017853">
    <property type="entry name" value="GH"/>
</dbReference>
<evidence type="ECO:0000256" key="4">
    <source>
        <dbReference type="SAM" id="Phobius"/>
    </source>
</evidence>
<protein>
    <recommendedName>
        <fullName evidence="2">alpha-galactosidase</fullName>
        <ecNumber evidence="2">3.2.1.22</ecNumber>
    </recommendedName>
</protein>
<keyword evidence="4" id="KW-1133">Transmembrane helix</keyword>
<sequence length="559" mass="61727">MDTSDRGDAAGDGSDPFQKFFSKNSQDHGPAEFRPTFGANRSSGQIPGTMRRPRQKVRILIDNIDEEQEPLDPREPIPSPQPGGAVMEENPSQPSRYASPGRGSPPDNEQSPSREASPSRAASPTRTATFIAPPKVEQNSEPINMKNMFKQPTWQAKRETPSHTTTIDFANWNDSDDENGSTSAGSSKGSSTLFGSGGMSVSQKMMEKLNFAEDNRGGGSFATTGSFKPLSFATVDEKKKRVAPVKKKKRKPIYPWYSPKRYSTRRLILFGAGIFVFVILVIVLSVTFVEKAKKAASQQEKSTWKPSPGSTWEIQLSSQVAHPTYTTAVYDIDLFDTPASTIEQMHNLGRRVVCYFSAGTLEKWRTDAKEFPADAIGEDLAGWDEESYLDIRSSKVRQIMAKRIALAKTKGCDGVDPDNVDAYASNATGFRLTASDAVGYLKFLADEAHDRLLSIGLKNAPLIADQVINDMDWAITESCVPYQECDYYHSYIEAGRAVFHLEYVDGSAQPINQTFSVEDVLHTACNGAGTNLFSTLVKKTSLDEWFLSCPLGNPNYRYF</sequence>
<dbReference type="OrthoDB" id="2108802at2759"/>
<dbReference type="AlphaFoldDB" id="A0A0G2EIG9"/>
<evidence type="ECO:0000313" key="6">
    <source>
        <dbReference type="EMBL" id="KKY22647.1"/>
    </source>
</evidence>
<feature type="transmembrane region" description="Helical" evidence="4">
    <location>
        <begin position="267"/>
        <end position="289"/>
    </location>
</feature>
<name>A0A0G2EIG9_PHACM</name>
<dbReference type="PANTHER" id="PTHR35273">
    <property type="entry name" value="ALPHA-1,4 POLYGALACTOSAMINIDASE, PUTATIVE (AFU_ORTHOLOGUE AFUA_3G07890)-RELATED"/>
    <property type="match status" value="1"/>
</dbReference>
<evidence type="ECO:0000259" key="5">
    <source>
        <dbReference type="Pfam" id="PF03537"/>
    </source>
</evidence>
<comment type="catalytic activity">
    <reaction evidence="1">
        <text>Hydrolysis of terminal, non-reducing alpha-D-galactose residues in alpha-D-galactosides, including galactose oligosaccharides, galactomannans and galactolipids.</text>
        <dbReference type="EC" id="3.2.1.22"/>
    </reaction>
</comment>
<comment type="caution">
    <text evidence="6">The sequence shown here is derived from an EMBL/GenBank/DDBJ whole genome shotgun (WGS) entry which is preliminary data.</text>
</comment>
<dbReference type="EC" id="3.2.1.22" evidence="2"/>
<accession>A0A0G2EIG9</accession>
<keyword evidence="7" id="KW-1185">Reference proteome</keyword>
<feature type="region of interest" description="Disordered" evidence="3">
    <location>
        <begin position="1"/>
        <end position="198"/>
    </location>
</feature>
<gene>
    <name evidence="6" type="ORF">UCRPC4_g03265</name>
</gene>
<dbReference type="Proteomes" id="UP000053317">
    <property type="component" value="Unassembled WGS sequence"/>
</dbReference>
<dbReference type="PANTHER" id="PTHR35273:SF2">
    <property type="entry name" value="ALPHA-GALACTOSIDASE"/>
    <property type="match status" value="1"/>
</dbReference>
<reference evidence="6 7" key="1">
    <citation type="submission" date="2015-05" db="EMBL/GenBank/DDBJ databases">
        <title>Distinctive expansion of gene families associated with plant cell wall degradation and secondary metabolism in the genomes of grapevine trunk pathogens.</title>
        <authorList>
            <person name="Lawrence D.P."/>
            <person name="Travadon R."/>
            <person name="Rolshausen P.E."/>
            <person name="Baumgartner K."/>
        </authorList>
    </citation>
    <scope>NUCLEOTIDE SEQUENCE [LARGE SCALE GENOMIC DNA]</scope>
    <source>
        <strain evidence="6">UCRPC4</strain>
    </source>
</reference>
<proteinExistence type="predicted"/>
<feature type="compositionally biased region" description="Low complexity" evidence="3">
    <location>
        <begin position="111"/>
        <end position="129"/>
    </location>
</feature>
<dbReference type="EMBL" id="LCWF01000075">
    <property type="protein sequence ID" value="KKY22647.1"/>
    <property type="molecule type" value="Genomic_DNA"/>
</dbReference>
<dbReference type="InterPro" id="IPR013785">
    <property type="entry name" value="Aldolase_TIM"/>
</dbReference>
<evidence type="ECO:0000256" key="1">
    <source>
        <dbReference type="ARBA" id="ARBA00001255"/>
    </source>
</evidence>
<organism evidence="6 7">
    <name type="scientific">Phaeomoniella chlamydospora</name>
    <name type="common">Phaeoacremonium chlamydosporum</name>
    <dbReference type="NCBI Taxonomy" id="158046"/>
    <lineage>
        <taxon>Eukaryota</taxon>
        <taxon>Fungi</taxon>
        <taxon>Dikarya</taxon>
        <taxon>Ascomycota</taxon>
        <taxon>Pezizomycotina</taxon>
        <taxon>Eurotiomycetes</taxon>
        <taxon>Chaetothyriomycetidae</taxon>
        <taxon>Phaeomoniellales</taxon>
        <taxon>Phaeomoniellaceae</taxon>
        <taxon>Phaeomoniella</taxon>
    </lineage>
</organism>
<dbReference type="InterPro" id="IPR004352">
    <property type="entry name" value="GH114_TIM-barrel"/>
</dbReference>
<reference evidence="6 7" key="2">
    <citation type="submission" date="2015-05" db="EMBL/GenBank/DDBJ databases">
        <authorList>
            <person name="Morales-Cruz A."/>
            <person name="Amrine K.C."/>
            <person name="Cantu D."/>
        </authorList>
    </citation>
    <scope>NUCLEOTIDE SEQUENCE [LARGE SCALE GENOMIC DNA]</scope>
    <source>
        <strain evidence="6">UCRPC4</strain>
    </source>
</reference>
<feature type="compositionally biased region" description="Low complexity" evidence="3">
    <location>
        <begin position="180"/>
        <end position="192"/>
    </location>
</feature>
<evidence type="ECO:0000256" key="3">
    <source>
        <dbReference type="SAM" id="MobiDB-lite"/>
    </source>
</evidence>
<dbReference type="Pfam" id="PF03537">
    <property type="entry name" value="Glyco_hydro_114"/>
    <property type="match status" value="1"/>
</dbReference>
<keyword evidence="4" id="KW-0472">Membrane</keyword>
<evidence type="ECO:0000256" key="2">
    <source>
        <dbReference type="ARBA" id="ARBA00012755"/>
    </source>
</evidence>
<dbReference type="Gene3D" id="3.20.20.70">
    <property type="entry name" value="Aldolase class I"/>
    <property type="match status" value="1"/>
</dbReference>
<dbReference type="GO" id="GO:0004557">
    <property type="term" value="F:alpha-galactosidase activity"/>
    <property type="evidence" value="ECO:0007669"/>
    <property type="project" value="UniProtKB-EC"/>
</dbReference>
<feature type="domain" description="Glycoside-hydrolase family GH114 TIM-barrel" evidence="5">
    <location>
        <begin position="311"/>
        <end position="545"/>
    </location>
</feature>